<dbReference type="GO" id="GO:0005886">
    <property type="term" value="C:plasma membrane"/>
    <property type="evidence" value="ECO:0007669"/>
    <property type="project" value="TreeGrafter"/>
</dbReference>
<dbReference type="Proteomes" id="UP000231025">
    <property type="component" value="Unassembled WGS sequence"/>
</dbReference>
<dbReference type="Gene3D" id="3.30.300.160">
    <property type="entry name" value="Type II secretion system, protein E, N-terminal domain"/>
    <property type="match status" value="1"/>
</dbReference>
<dbReference type="SUPFAM" id="SSF52540">
    <property type="entry name" value="P-loop containing nucleoside triphosphate hydrolases"/>
    <property type="match status" value="1"/>
</dbReference>
<feature type="domain" description="AAA+ ATPase" evidence="4">
    <location>
        <begin position="312"/>
        <end position="433"/>
    </location>
</feature>
<name>A0A2G9Y7B5_9BACT</name>
<dbReference type="InterPro" id="IPR037257">
    <property type="entry name" value="T2SS_E_N_sf"/>
</dbReference>
<evidence type="ECO:0000313" key="5">
    <source>
        <dbReference type="EMBL" id="PIP15135.1"/>
    </source>
</evidence>
<dbReference type="Pfam" id="PF00437">
    <property type="entry name" value="T2SSE"/>
    <property type="match status" value="1"/>
</dbReference>
<evidence type="ECO:0000313" key="6">
    <source>
        <dbReference type="Proteomes" id="UP000231025"/>
    </source>
</evidence>
<accession>A0A2G9Y7B5</accession>
<sequence>MDVNPKNLLNQLVTNGQLSKSEAERIEVESLKKNIDIKDYLFKYSSLPRIEIIKAIAQVLAVPYVDLTLSPIDSQAVGLISESIAKNYRILPYSYDLKESTILVATINPFDTTLIDFLEQKTSKKIIPALADEEQIDKMIESAYNQGLSPEVKDALKEYQGPGIKKKKDTQLVVHEAPIAKIVSTILEFAIKSRASDIHIEPEEERTKVRYRIDGILHEKLSLPKSIHEALISRIKILSEMKIDEKRLPQDGRFTYKVVEEEVDLRVSTLPTVNGEKVVMRLLKKTGGIPNLVDLGLTGPQLKDLEESILKPYGIILITGPTGSGKTTTLYSILSKLNKPTVNISTLEDPVEYQIAGINQVQINPQAGLTFANGLRSFLRQDPNIILVGEIRDKETTQLAIQAALTGHLVFSTLHTNDAATAIPRLIDLGAEPFLIASVLTVSVAQRISRRICTYCKSYYEPPSQVQENIKTVLGPLLPRIYQTKPIKIAKGNGCSQCDQTGYLGRIAIFEVIKITSAINRMILKQEAAKDIQEQAIKEGMIMMKQDGYLKILDGTTTIEEVLRVAET</sequence>
<dbReference type="SMART" id="SM00382">
    <property type="entry name" value="AAA"/>
    <property type="match status" value="1"/>
</dbReference>
<dbReference type="Gene3D" id="3.40.50.300">
    <property type="entry name" value="P-loop containing nucleotide triphosphate hydrolases"/>
    <property type="match status" value="1"/>
</dbReference>
<dbReference type="GO" id="GO:0016887">
    <property type="term" value="F:ATP hydrolysis activity"/>
    <property type="evidence" value="ECO:0007669"/>
    <property type="project" value="TreeGrafter"/>
</dbReference>
<reference evidence="5 6" key="1">
    <citation type="submission" date="2017-09" db="EMBL/GenBank/DDBJ databases">
        <title>Depth-based differentiation of microbial function through sediment-hosted aquifers and enrichment of novel symbionts in the deep terrestrial subsurface.</title>
        <authorList>
            <person name="Probst A.J."/>
            <person name="Ladd B."/>
            <person name="Jarett J.K."/>
            <person name="Geller-Mcgrath D.E."/>
            <person name="Sieber C.M."/>
            <person name="Emerson J.B."/>
            <person name="Anantharaman K."/>
            <person name="Thomas B.C."/>
            <person name="Malmstrom R."/>
            <person name="Stieglmeier M."/>
            <person name="Klingl A."/>
            <person name="Woyke T."/>
            <person name="Ryan C.M."/>
            <person name="Banfield J.F."/>
        </authorList>
    </citation>
    <scope>NUCLEOTIDE SEQUENCE [LARGE SCALE GENOMIC DNA]</scope>
    <source>
        <strain evidence="5">CG23_combo_of_CG06-09_8_20_14_all_35_49</strain>
    </source>
</reference>
<keyword evidence="3" id="KW-0067">ATP-binding</keyword>
<dbReference type="FunFam" id="3.30.450.90:FF:000001">
    <property type="entry name" value="Type II secretion system ATPase GspE"/>
    <property type="match status" value="1"/>
</dbReference>
<dbReference type="AlphaFoldDB" id="A0A2G9Y7B5"/>
<dbReference type="SUPFAM" id="SSF160246">
    <property type="entry name" value="EspE N-terminal domain-like"/>
    <property type="match status" value="1"/>
</dbReference>
<dbReference type="InterPro" id="IPR001482">
    <property type="entry name" value="T2SS/T4SS_dom"/>
</dbReference>
<organism evidence="5 6">
    <name type="scientific">Candidatus Roizmanbacteria bacterium CG23_combo_of_CG06-09_8_20_14_all_35_49</name>
    <dbReference type="NCBI Taxonomy" id="1974863"/>
    <lineage>
        <taxon>Bacteria</taxon>
        <taxon>Candidatus Roizmaniibacteriota</taxon>
    </lineage>
</organism>
<dbReference type="GO" id="GO:0005524">
    <property type="term" value="F:ATP binding"/>
    <property type="evidence" value="ECO:0007669"/>
    <property type="project" value="UniProtKB-KW"/>
</dbReference>
<protein>
    <submittedName>
        <fullName evidence="5">Type II secretion system protein GspE</fullName>
    </submittedName>
</protein>
<dbReference type="InterPro" id="IPR007831">
    <property type="entry name" value="T2SS_GspE_N"/>
</dbReference>
<dbReference type="Gene3D" id="3.30.450.90">
    <property type="match status" value="1"/>
</dbReference>
<proteinExistence type="inferred from homology"/>
<dbReference type="EMBL" id="PCRE01000016">
    <property type="protein sequence ID" value="PIP15135.1"/>
    <property type="molecule type" value="Genomic_DNA"/>
</dbReference>
<evidence type="ECO:0000259" key="4">
    <source>
        <dbReference type="SMART" id="SM00382"/>
    </source>
</evidence>
<dbReference type="InterPro" id="IPR027417">
    <property type="entry name" value="P-loop_NTPase"/>
</dbReference>
<evidence type="ECO:0000256" key="3">
    <source>
        <dbReference type="ARBA" id="ARBA00022840"/>
    </source>
</evidence>
<gene>
    <name evidence="5" type="ORF">COX47_01285</name>
</gene>
<dbReference type="PANTHER" id="PTHR30258:SF1">
    <property type="entry name" value="PROTEIN TRANSPORT PROTEIN HOFB HOMOLOG"/>
    <property type="match status" value="1"/>
</dbReference>
<dbReference type="InterPro" id="IPR003593">
    <property type="entry name" value="AAA+_ATPase"/>
</dbReference>
<evidence type="ECO:0000256" key="1">
    <source>
        <dbReference type="ARBA" id="ARBA00006611"/>
    </source>
</evidence>
<comment type="caution">
    <text evidence="5">The sequence shown here is derived from an EMBL/GenBank/DDBJ whole genome shotgun (WGS) entry which is preliminary data.</text>
</comment>
<keyword evidence="2" id="KW-0547">Nucleotide-binding</keyword>
<dbReference type="Pfam" id="PF05157">
    <property type="entry name" value="MshEN"/>
    <property type="match status" value="1"/>
</dbReference>
<dbReference type="CDD" id="cd01129">
    <property type="entry name" value="PulE-GspE-like"/>
    <property type="match status" value="1"/>
</dbReference>
<dbReference type="FunFam" id="3.40.50.300:FF:000398">
    <property type="entry name" value="Type IV pilus assembly ATPase PilB"/>
    <property type="match status" value="1"/>
</dbReference>
<dbReference type="PANTHER" id="PTHR30258">
    <property type="entry name" value="TYPE II SECRETION SYSTEM PROTEIN GSPE-RELATED"/>
    <property type="match status" value="1"/>
</dbReference>
<evidence type="ECO:0000256" key="2">
    <source>
        <dbReference type="ARBA" id="ARBA00022741"/>
    </source>
</evidence>
<comment type="similarity">
    <text evidence="1">Belongs to the GSP E family.</text>
</comment>